<feature type="non-terminal residue" evidence="1">
    <location>
        <position position="184"/>
    </location>
</feature>
<comment type="caution">
    <text evidence="1">The sequence shown here is derived from an EMBL/GenBank/DDBJ whole genome shotgun (WGS) entry which is preliminary data.</text>
</comment>
<proteinExistence type="predicted"/>
<protein>
    <submittedName>
        <fullName evidence="1">Uncharacterized protein</fullName>
    </submittedName>
</protein>
<evidence type="ECO:0000313" key="1">
    <source>
        <dbReference type="EMBL" id="KAJ3807798.1"/>
    </source>
</evidence>
<reference evidence="1" key="1">
    <citation type="submission" date="2022-09" db="EMBL/GenBank/DDBJ databases">
        <title>A Global Phylogenomic Analysis of the Shiitake Genus Lentinula.</title>
        <authorList>
            <consortium name="DOE Joint Genome Institute"/>
            <person name="Sierra-Patev S."/>
            <person name="Min B."/>
            <person name="Naranjo-Ortiz M."/>
            <person name="Looney B."/>
            <person name="Konkel Z."/>
            <person name="Slot J.C."/>
            <person name="Sakamoto Y."/>
            <person name="Steenwyk J.L."/>
            <person name="Rokas A."/>
            <person name="Carro J."/>
            <person name="Camarero S."/>
            <person name="Ferreira P."/>
            <person name="Molpeceres G."/>
            <person name="Ruiz-Duenas F.J."/>
            <person name="Serrano A."/>
            <person name="Henrissat B."/>
            <person name="Drula E."/>
            <person name="Hughes K.W."/>
            <person name="Mata J.L."/>
            <person name="Ishikawa N.K."/>
            <person name="Vargas-Isla R."/>
            <person name="Ushijima S."/>
            <person name="Smith C.A."/>
            <person name="Ahrendt S."/>
            <person name="Andreopoulos W."/>
            <person name="He G."/>
            <person name="Labutti K."/>
            <person name="Lipzen A."/>
            <person name="Ng V."/>
            <person name="Riley R."/>
            <person name="Sandor L."/>
            <person name="Barry K."/>
            <person name="Martinez A.T."/>
            <person name="Xiao Y."/>
            <person name="Gibbons J.G."/>
            <person name="Terashima K."/>
            <person name="Grigoriev I.V."/>
            <person name="Hibbett D.S."/>
        </authorList>
    </citation>
    <scope>NUCLEOTIDE SEQUENCE</scope>
    <source>
        <strain evidence="1">TMI1499</strain>
    </source>
</reference>
<dbReference type="EMBL" id="MU795274">
    <property type="protein sequence ID" value="KAJ3807798.1"/>
    <property type="molecule type" value="Genomic_DNA"/>
</dbReference>
<gene>
    <name evidence="1" type="ORF">F5876DRAFT_47361</name>
</gene>
<organism evidence="1 2">
    <name type="scientific">Lentinula aff. lateritia</name>
    <dbReference type="NCBI Taxonomy" id="2804960"/>
    <lineage>
        <taxon>Eukaryota</taxon>
        <taxon>Fungi</taxon>
        <taxon>Dikarya</taxon>
        <taxon>Basidiomycota</taxon>
        <taxon>Agaricomycotina</taxon>
        <taxon>Agaricomycetes</taxon>
        <taxon>Agaricomycetidae</taxon>
        <taxon>Agaricales</taxon>
        <taxon>Marasmiineae</taxon>
        <taxon>Omphalotaceae</taxon>
        <taxon>Lentinula</taxon>
    </lineage>
</organism>
<sequence>MTLQKILWDLPPSTHEYHAPAVLPLCYGMPVIICYNMATKLNITKGQQGTVYLWQCKKGKHGQMVLDVLFVEPNNPPSPIQIQHLLSNVVPIIRRENKGYVYLPDDTKINITRNQVDILLGFAMTAHTSQGQSLLVNTTDLNTLDGHHAYYTALSRSKSYYNAAILQGFDAKYITGGASGALQK</sequence>
<name>A0ACC1TT98_9AGAR</name>
<evidence type="ECO:0000313" key="2">
    <source>
        <dbReference type="Proteomes" id="UP001163835"/>
    </source>
</evidence>
<dbReference type="Proteomes" id="UP001163835">
    <property type="component" value="Unassembled WGS sequence"/>
</dbReference>
<keyword evidence="2" id="KW-1185">Reference proteome</keyword>
<accession>A0ACC1TT98</accession>